<accession>A0ABP7F5S6</accession>
<name>A0ABP7F5S6_9MICO</name>
<protein>
    <recommendedName>
        <fullName evidence="4">Tetratricopeptide repeat protein</fullName>
    </recommendedName>
</protein>
<dbReference type="SUPFAM" id="SSF48452">
    <property type="entry name" value="TPR-like"/>
    <property type="match status" value="1"/>
</dbReference>
<dbReference type="EMBL" id="BAABAE010000001">
    <property type="protein sequence ID" value="GAA3731465.1"/>
    <property type="molecule type" value="Genomic_DNA"/>
</dbReference>
<sequence length="182" mass="19879">MSIILGYDAATLREKVDLIEAGQRLALLEDQDEPATLTERIGLLRLVGRLDEALVLAEESLAATRENGDEEQVLLARIRRAQVRQFRGELDIALDELADCATSAHDHGWESTEAVALQHHGKALFEKEDFAAALTDFRKAIALRESIDAPAELVESCRFAAETAEARLAEPPLGDPPLAEVG</sequence>
<evidence type="ECO:0000256" key="1">
    <source>
        <dbReference type="PROSITE-ProRule" id="PRU00339"/>
    </source>
</evidence>
<evidence type="ECO:0008006" key="4">
    <source>
        <dbReference type="Google" id="ProtNLM"/>
    </source>
</evidence>
<dbReference type="InterPro" id="IPR011990">
    <property type="entry name" value="TPR-like_helical_dom_sf"/>
</dbReference>
<dbReference type="Gene3D" id="1.25.40.10">
    <property type="entry name" value="Tetratricopeptide repeat domain"/>
    <property type="match status" value="1"/>
</dbReference>
<gene>
    <name evidence="2" type="ORF">GCM10022239_05080</name>
</gene>
<evidence type="ECO:0000313" key="2">
    <source>
        <dbReference type="EMBL" id="GAA3731465.1"/>
    </source>
</evidence>
<dbReference type="Proteomes" id="UP001501004">
    <property type="component" value="Unassembled WGS sequence"/>
</dbReference>
<dbReference type="PROSITE" id="PS50005">
    <property type="entry name" value="TPR"/>
    <property type="match status" value="1"/>
</dbReference>
<dbReference type="InterPro" id="IPR019734">
    <property type="entry name" value="TPR_rpt"/>
</dbReference>
<reference evidence="3" key="1">
    <citation type="journal article" date="2019" name="Int. J. Syst. Evol. Microbiol.">
        <title>The Global Catalogue of Microorganisms (GCM) 10K type strain sequencing project: providing services to taxonomists for standard genome sequencing and annotation.</title>
        <authorList>
            <consortium name="The Broad Institute Genomics Platform"/>
            <consortium name="The Broad Institute Genome Sequencing Center for Infectious Disease"/>
            <person name="Wu L."/>
            <person name="Ma J."/>
        </authorList>
    </citation>
    <scope>NUCLEOTIDE SEQUENCE [LARGE SCALE GENOMIC DNA]</scope>
    <source>
        <strain evidence="3">JCM 16949</strain>
    </source>
</reference>
<proteinExistence type="predicted"/>
<dbReference type="RefSeq" id="WP_344753356.1">
    <property type="nucleotide sequence ID" value="NZ_BAABAE010000001.1"/>
</dbReference>
<organism evidence="2 3">
    <name type="scientific">Leifsonella bigeumensis</name>
    <dbReference type="NCBI Taxonomy" id="433643"/>
    <lineage>
        <taxon>Bacteria</taxon>
        <taxon>Bacillati</taxon>
        <taxon>Actinomycetota</taxon>
        <taxon>Actinomycetes</taxon>
        <taxon>Micrococcales</taxon>
        <taxon>Microbacteriaceae</taxon>
        <taxon>Leifsonella</taxon>
    </lineage>
</organism>
<comment type="caution">
    <text evidence="2">The sequence shown here is derived from an EMBL/GenBank/DDBJ whole genome shotgun (WGS) entry which is preliminary data.</text>
</comment>
<keyword evidence="1" id="KW-0802">TPR repeat</keyword>
<feature type="repeat" description="TPR" evidence="1">
    <location>
        <begin position="114"/>
        <end position="147"/>
    </location>
</feature>
<keyword evidence="3" id="KW-1185">Reference proteome</keyword>
<evidence type="ECO:0000313" key="3">
    <source>
        <dbReference type="Proteomes" id="UP001501004"/>
    </source>
</evidence>